<evidence type="ECO:0000256" key="3">
    <source>
        <dbReference type="ARBA" id="ARBA00038050"/>
    </source>
</evidence>
<dbReference type="NCBIfam" id="TIGR00283">
    <property type="entry name" value="arch_pth2"/>
    <property type="match status" value="1"/>
</dbReference>
<feature type="compositionally biased region" description="Acidic residues" evidence="5">
    <location>
        <begin position="61"/>
        <end position="81"/>
    </location>
</feature>
<dbReference type="PANTHER" id="PTHR12649">
    <property type="entry name" value="PEPTIDYL-TRNA HYDROLASE 2"/>
    <property type="match status" value="1"/>
</dbReference>
<feature type="compositionally biased region" description="Low complexity" evidence="5">
    <location>
        <begin position="43"/>
        <end position="60"/>
    </location>
</feature>
<gene>
    <name evidence="6" type="ORF">WICANDRAFT_60997</name>
</gene>
<dbReference type="Gene3D" id="3.40.1490.10">
    <property type="entry name" value="Bit1"/>
    <property type="match status" value="1"/>
</dbReference>
<comment type="similarity">
    <text evidence="3">Belongs to the PTH2 family.</text>
</comment>
<dbReference type="GO" id="GO:0004045">
    <property type="term" value="F:peptidyl-tRNA hydrolase activity"/>
    <property type="evidence" value="ECO:0007669"/>
    <property type="project" value="UniProtKB-EC"/>
</dbReference>
<dbReference type="STRING" id="683960.A0A1E3PDC8"/>
<evidence type="ECO:0000313" key="7">
    <source>
        <dbReference type="Proteomes" id="UP000094112"/>
    </source>
</evidence>
<dbReference type="GeneID" id="30200337"/>
<keyword evidence="2" id="KW-0378">Hydrolase</keyword>
<dbReference type="AlphaFoldDB" id="A0A1E3PDC8"/>
<evidence type="ECO:0000256" key="5">
    <source>
        <dbReference type="SAM" id="MobiDB-lite"/>
    </source>
</evidence>
<name>A0A1E3PDC8_WICAA</name>
<keyword evidence="7" id="KW-1185">Reference proteome</keyword>
<reference evidence="6 7" key="1">
    <citation type="journal article" date="2016" name="Proc. Natl. Acad. Sci. U.S.A.">
        <title>Comparative genomics of biotechnologically important yeasts.</title>
        <authorList>
            <person name="Riley R."/>
            <person name="Haridas S."/>
            <person name="Wolfe K.H."/>
            <person name="Lopes M.R."/>
            <person name="Hittinger C.T."/>
            <person name="Goeker M."/>
            <person name="Salamov A.A."/>
            <person name="Wisecaver J.H."/>
            <person name="Long T.M."/>
            <person name="Calvey C.H."/>
            <person name="Aerts A.L."/>
            <person name="Barry K.W."/>
            <person name="Choi C."/>
            <person name="Clum A."/>
            <person name="Coughlan A.Y."/>
            <person name="Deshpande S."/>
            <person name="Douglass A.P."/>
            <person name="Hanson S.J."/>
            <person name="Klenk H.-P."/>
            <person name="LaButti K.M."/>
            <person name="Lapidus A."/>
            <person name="Lindquist E.A."/>
            <person name="Lipzen A.M."/>
            <person name="Meier-Kolthoff J.P."/>
            <person name="Ohm R.A."/>
            <person name="Otillar R.P."/>
            <person name="Pangilinan J.L."/>
            <person name="Peng Y."/>
            <person name="Rokas A."/>
            <person name="Rosa C.A."/>
            <person name="Scheuner C."/>
            <person name="Sibirny A.A."/>
            <person name="Slot J.C."/>
            <person name="Stielow J.B."/>
            <person name="Sun H."/>
            <person name="Kurtzman C.P."/>
            <person name="Blackwell M."/>
            <person name="Grigoriev I.V."/>
            <person name="Jeffries T.W."/>
        </authorList>
    </citation>
    <scope>NUCLEOTIDE SEQUENCE [LARGE SCALE GENOMIC DNA]</scope>
    <source>
        <strain evidence="7">ATCC 58044 / CBS 1984 / NCYC 433 / NRRL Y-366-8</strain>
    </source>
</reference>
<accession>A0A1E3PDC8</accession>
<dbReference type="RefSeq" id="XP_019042159.1">
    <property type="nucleotide sequence ID" value="XM_019183091.1"/>
</dbReference>
<dbReference type="Pfam" id="PF01981">
    <property type="entry name" value="PTH2"/>
    <property type="match status" value="1"/>
</dbReference>
<organism evidence="6 7">
    <name type="scientific">Wickerhamomyces anomalus (strain ATCC 58044 / CBS 1984 / NCYC 433 / NRRL Y-366-8)</name>
    <name type="common">Yeast</name>
    <name type="synonym">Hansenula anomala</name>
    <dbReference type="NCBI Taxonomy" id="683960"/>
    <lineage>
        <taxon>Eukaryota</taxon>
        <taxon>Fungi</taxon>
        <taxon>Dikarya</taxon>
        <taxon>Ascomycota</taxon>
        <taxon>Saccharomycotina</taxon>
        <taxon>Saccharomycetes</taxon>
        <taxon>Phaffomycetales</taxon>
        <taxon>Wickerhamomycetaceae</taxon>
        <taxon>Wickerhamomyces</taxon>
    </lineage>
</organism>
<dbReference type="InterPro" id="IPR002833">
    <property type="entry name" value="PTH2"/>
</dbReference>
<dbReference type="Proteomes" id="UP000094112">
    <property type="component" value="Unassembled WGS sequence"/>
</dbReference>
<evidence type="ECO:0000256" key="1">
    <source>
        <dbReference type="ARBA" id="ARBA00013260"/>
    </source>
</evidence>
<dbReference type="EMBL" id="KV454208">
    <property type="protein sequence ID" value="ODQ62952.1"/>
    <property type="molecule type" value="Genomic_DNA"/>
</dbReference>
<evidence type="ECO:0000256" key="2">
    <source>
        <dbReference type="ARBA" id="ARBA00022801"/>
    </source>
</evidence>
<dbReference type="InterPro" id="IPR023476">
    <property type="entry name" value="Pep_tRNA_hydro_II_dom_sf"/>
</dbReference>
<dbReference type="FunFam" id="3.40.1490.10:FF:000001">
    <property type="entry name" value="Peptidyl-tRNA hydrolase 2"/>
    <property type="match status" value="1"/>
</dbReference>
<dbReference type="SUPFAM" id="SSF102462">
    <property type="entry name" value="Peptidyl-tRNA hydrolase II"/>
    <property type="match status" value="1"/>
</dbReference>
<dbReference type="EC" id="3.1.1.29" evidence="1"/>
<feature type="region of interest" description="Disordered" evidence="5">
    <location>
        <begin position="32"/>
        <end position="88"/>
    </location>
</feature>
<dbReference type="PANTHER" id="PTHR12649:SF11">
    <property type="entry name" value="PEPTIDYL-TRNA HYDROLASE 2, MITOCHONDRIAL"/>
    <property type="match status" value="1"/>
</dbReference>
<evidence type="ECO:0000256" key="4">
    <source>
        <dbReference type="ARBA" id="ARBA00048707"/>
    </source>
</evidence>
<dbReference type="CDD" id="cd02430">
    <property type="entry name" value="PTH2"/>
    <property type="match status" value="1"/>
</dbReference>
<proteinExistence type="inferred from homology"/>
<comment type="catalytic activity">
    <reaction evidence="4">
        <text>an N-acyl-L-alpha-aminoacyl-tRNA + H2O = an N-acyl-L-amino acid + a tRNA + H(+)</text>
        <dbReference type="Rhea" id="RHEA:54448"/>
        <dbReference type="Rhea" id="RHEA-COMP:10123"/>
        <dbReference type="Rhea" id="RHEA-COMP:13883"/>
        <dbReference type="ChEBI" id="CHEBI:15377"/>
        <dbReference type="ChEBI" id="CHEBI:15378"/>
        <dbReference type="ChEBI" id="CHEBI:59874"/>
        <dbReference type="ChEBI" id="CHEBI:78442"/>
        <dbReference type="ChEBI" id="CHEBI:138191"/>
        <dbReference type="EC" id="3.1.1.29"/>
    </reaction>
</comment>
<dbReference type="GO" id="GO:0005829">
    <property type="term" value="C:cytosol"/>
    <property type="evidence" value="ECO:0007669"/>
    <property type="project" value="TreeGrafter"/>
</dbReference>
<dbReference type="OrthoDB" id="1733656at2759"/>
<sequence length="213" mass="23036">MSSNLQIITACAISLATGLYLGHYFTPTVNIKSSDSKKRHQKQSSQRQPSSSSSSPSSDQITDESDLEESDLEESEEEDFQVDSTSLNDIPGETKMALIVRTDLKMGKGKAAAQCAHAALGAYRLMLNEGQSSQNLPLLKRWEHSGQAKITLQVPNKEDMDLLFAKAISLNINSYIVHDAGRTQIAAGSATVLALGPAPKLVLDQVTGDLKLY</sequence>
<protein>
    <recommendedName>
        <fullName evidence="1">peptidyl-tRNA hydrolase</fullName>
        <ecNumber evidence="1">3.1.1.29</ecNumber>
    </recommendedName>
</protein>
<evidence type="ECO:0000313" key="6">
    <source>
        <dbReference type="EMBL" id="ODQ62952.1"/>
    </source>
</evidence>